<feature type="active site" evidence="3">
    <location>
        <position position="251"/>
    </location>
</feature>
<organism evidence="6 7">
    <name type="scientific">Novosphingobium nitrogenifigens DSM 19370</name>
    <dbReference type="NCBI Taxonomy" id="983920"/>
    <lineage>
        <taxon>Bacteria</taxon>
        <taxon>Pseudomonadati</taxon>
        <taxon>Pseudomonadota</taxon>
        <taxon>Alphaproteobacteria</taxon>
        <taxon>Sphingomonadales</taxon>
        <taxon>Sphingomonadaceae</taxon>
        <taxon>Novosphingobium</taxon>
    </lineage>
</organism>
<dbReference type="Gene3D" id="3.40.605.10">
    <property type="entry name" value="Aldehyde Dehydrogenase, Chain A, domain 1"/>
    <property type="match status" value="1"/>
</dbReference>
<dbReference type="InterPro" id="IPR016160">
    <property type="entry name" value="Ald_DH_CS_CYS"/>
</dbReference>
<dbReference type="STRING" id="983920.Y88_3472"/>
<keyword evidence="2 4" id="KW-0560">Oxidoreductase</keyword>
<evidence type="ECO:0000256" key="2">
    <source>
        <dbReference type="ARBA" id="ARBA00023002"/>
    </source>
</evidence>
<dbReference type="InterPro" id="IPR029510">
    <property type="entry name" value="Ald_DH_CS_GLU"/>
</dbReference>
<dbReference type="RefSeq" id="WP_008071905.1">
    <property type="nucleotide sequence ID" value="NZ_AQWK01000034.1"/>
</dbReference>
<feature type="domain" description="Aldehyde dehydrogenase" evidence="5">
    <location>
        <begin position="13"/>
        <end position="475"/>
    </location>
</feature>
<dbReference type="Gene3D" id="3.40.309.10">
    <property type="entry name" value="Aldehyde Dehydrogenase, Chain A, domain 2"/>
    <property type="match status" value="1"/>
</dbReference>
<proteinExistence type="inferred from homology"/>
<dbReference type="Proteomes" id="UP000004728">
    <property type="component" value="Unassembled WGS sequence"/>
</dbReference>
<dbReference type="eggNOG" id="COG1012">
    <property type="taxonomic scope" value="Bacteria"/>
</dbReference>
<reference evidence="6 7" key="1">
    <citation type="journal article" date="2012" name="J. Bacteriol.">
        <title>Draft Genome Sequence of Novosphingobium nitrogenifigens Y88T.</title>
        <authorList>
            <person name="Strabala T.J."/>
            <person name="Macdonald L."/>
            <person name="Liu V."/>
            <person name="Smit A.M."/>
        </authorList>
    </citation>
    <scope>NUCLEOTIDE SEQUENCE [LARGE SCALE GENOMIC DNA]</scope>
    <source>
        <strain evidence="6 7">DSM 19370</strain>
    </source>
</reference>
<comment type="caution">
    <text evidence="6">The sequence shown here is derived from an EMBL/GenBank/DDBJ whole genome shotgun (WGS) entry which is preliminary data.</text>
</comment>
<gene>
    <name evidence="6" type="ORF">Y88_3472</name>
</gene>
<evidence type="ECO:0000313" key="6">
    <source>
        <dbReference type="EMBL" id="EGD60967.1"/>
    </source>
</evidence>
<dbReference type="SUPFAM" id="SSF53720">
    <property type="entry name" value="ALDH-like"/>
    <property type="match status" value="1"/>
</dbReference>
<accession>F1Z346</accession>
<dbReference type="InParanoid" id="F1Z346"/>
<sequence>MMKRFGMLIDGTWCDAADGAVFETFNPATARPWAILPDAAEDDVNRAVEAAHRAFRNPAWRGLTASARGALLRRLGDLVAQHVDEIAALETQDNGKLIRETRGATAYIPQFLYYAAGAADKLEGATLPIDKTAMFAYTLREPLGVVAAIVPWNNPLYLTIIKLAPALAAGNTIVIKPSEHASTNILRFAELVAEAGIPDGVVNVVTGLGPRAGAALSRHPLVRRVAFTGGPVAARHVIRASADNLATLSMELGGKSANIVFDDANLESATNGAVAGIFAASGQSCVAGSRLLVHDKVYDEFVDRLRARMATIRIGDPLDPASDMGPMATEQQLGVVETMVGRAQAEGAQVLAGGRRPEGLPGWYHEPTLLSVPHADVDVVRNEVFGPVAAIMRFSSEGEALEMANATEYGLAGGIWTRDIGRAHRLVRDIRAGILWVNTYRAISPMAPIGGFGMSGYGRECGFEAIEEYTETKTVWINLSDAPVDDPFVMR</sequence>
<dbReference type="EMBL" id="AEWJ01000001">
    <property type="protein sequence ID" value="EGD60967.1"/>
    <property type="molecule type" value="Genomic_DNA"/>
</dbReference>
<protein>
    <submittedName>
        <fullName evidence="6">Aldehyde dehydrogenase</fullName>
    </submittedName>
</protein>
<dbReference type="InterPro" id="IPR015590">
    <property type="entry name" value="Aldehyde_DH_dom"/>
</dbReference>
<evidence type="ECO:0000313" key="7">
    <source>
        <dbReference type="Proteomes" id="UP000004728"/>
    </source>
</evidence>
<dbReference type="Pfam" id="PF00171">
    <property type="entry name" value="Aldedh"/>
    <property type="match status" value="1"/>
</dbReference>
<dbReference type="InterPro" id="IPR016161">
    <property type="entry name" value="Ald_DH/histidinol_DH"/>
</dbReference>
<name>F1Z346_9SPHN</name>
<evidence type="ECO:0000256" key="1">
    <source>
        <dbReference type="ARBA" id="ARBA00009986"/>
    </source>
</evidence>
<dbReference type="GO" id="GO:0016620">
    <property type="term" value="F:oxidoreductase activity, acting on the aldehyde or oxo group of donors, NAD or NADP as acceptor"/>
    <property type="evidence" value="ECO:0007669"/>
    <property type="project" value="InterPro"/>
</dbReference>
<evidence type="ECO:0000259" key="5">
    <source>
        <dbReference type="Pfam" id="PF00171"/>
    </source>
</evidence>
<dbReference type="PROSITE" id="PS00070">
    <property type="entry name" value="ALDEHYDE_DEHYDR_CYS"/>
    <property type="match status" value="1"/>
</dbReference>
<evidence type="ECO:0000256" key="4">
    <source>
        <dbReference type="RuleBase" id="RU003345"/>
    </source>
</evidence>
<dbReference type="FunFam" id="3.40.605.10:FF:000007">
    <property type="entry name" value="NAD/NADP-dependent betaine aldehyde dehydrogenase"/>
    <property type="match status" value="1"/>
</dbReference>
<dbReference type="CDD" id="cd07114">
    <property type="entry name" value="ALDH_DhaS"/>
    <property type="match status" value="1"/>
</dbReference>
<comment type="similarity">
    <text evidence="1 4">Belongs to the aldehyde dehydrogenase family.</text>
</comment>
<dbReference type="OrthoDB" id="9802947at2"/>
<dbReference type="PROSITE" id="PS00687">
    <property type="entry name" value="ALDEHYDE_DEHYDR_GLU"/>
    <property type="match status" value="1"/>
</dbReference>
<dbReference type="FunFam" id="3.40.309.10:FF:000012">
    <property type="entry name" value="Betaine aldehyde dehydrogenase"/>
    <property type="match status" value="1"/>
</dbReference>
<dbReference type="AlphaFoldDB" id="F1Z346"/>
<evidence type="ECO:0000256" key="3">
    <source>
        <dbReference type="PROSITE-ProRule" id="PRU10007"/>
    </source>
</evidence>
<dbReference type="HOGENOM" id="CLU_005391_0_2_5"/>
<keyword evidence="7" id="KW-1185">Reference proteome</keyword>
<dbReference type="InterPro" id="IPR016162">
    <property type="entry name" value="Ald_DH_N"/>
</dbReference>
<dbReference type="InterPro" id="IPR016163">
    <property type="entry name" value="Ald_DH_C"/>
</dbReference>
<dbReference type="PANTHER" id="PTHR11699">
    <property type="entry name" value="ALDEHYDE DEHYDROGENASE-RELATED"/>
    <property type="match status" value="1"/>
</dbReference>